<accession>A0A7K3WNR9</accession>
<keyword evidence="1" id="KW-0675">Receptor</keyword>
<keyword evidence="2" id="KW-1185">Reference proteome</keyword>
<proteinExistence type="predicted"/>
<organism evidence="1 2">
    <name type="scientific">Cryomorpha ignava</name>
    <dbReference type="NCBI Taxonomy" id="101383"/>
    <lineage>
        <taxon>Bacteria</taxon>
        <taxon>Pseudomonadati</taxon>
        <taxon>Bacteroidota</taxon>
        <taxon>Flavobacteriia</taxon>
        <taxon>Flavobacteriales</taxon>
        <taxon>Cryomorphaceae</taxon>
        <taxon>Cryomorpha</taxon>
    </lineage>
</organism>
<protein>
    <submittedName>
        <fullName evidence="1">TonB-dependent receptor</fullName>
    </submittedName>
</protein>
<dbReference type="AlphaFoldDB" id="A0A7K3WNR9"/>
<dbReference type="EMBL" id="JAAGVY010000008">
    <property type="protein sequence ID" value="NEN23134.1"/>
    <property type="molecule type" value="Genomic_DNA"/>
</dbReference>
<gene>
    <name evidence="1" type="ORF">G3O08_06435</name>
</gene>
<evidence type="ECO:0000313" key="1">
    <source>
        <dbReference type="EMBL" id="NEN23134.1"/>
    </source>
</evidence>
<reference evidence="1 2" key="1">
    <citation type="submission" date="2020-02" db="EMBL/GenBank/DDBJ databases">
        <title>Out from the shadows clarifying the taxonomy of the family Cryomorphaceae and related taxa by utilizing the GTDB taxonomic framework.</title>
        <authorList>
            <person name="Bowman J.P."/>
        </authorList>
    </citation>
    <scope>NUCLEOTIDE SEQUENCE [LARGE SCALE GENOMIC DNA]</scope>
    <source>
        <strain evidence="1 2">QSSC 1-22</strain>
    </source>
</reference>
<dbReference type="Proteomes" id="UP000486602">
    <property type="component" value="Unassembled WGS sequence"/>
</dbReference>
<name>A0A7K3WNR9_9FLAO</name>
<comment type="caution">
    <text evidence="1">The sequence shown here is derived from an EMBL/GenBank/DDBJ whole genome shotgun (WGS) entry which is preliminary data.</text>
</comment>
<sequence length="491" mass="56454">MNQKITLERVILTAKQKALRVNLDPAIYGTFAEIGAGQEVVRHFFRAGGASGTIAKTMSAYDKDVSDAIYGHEDKNRYVCETRLRKMINHEYALIEERLDREKHPGKKFFSFANTVATIDFKKRFKGHGWLGIKFQTSPEKSPNEVILHVQLHENEAAQQQETIGVVGVNMLYGCYFYYQNPREFLKSLYDNLQRDQIEVDMVSMNGPDFETLDNRLLSLQLVKNGMTDAVIFSPDGKNLQPADLLYKKNILAIRGSFRPVTKVNIDMIINGYNAFVKEQRVDSDNLQVLFEITLNNLRVDGDIDEQDFLDRADILCSLGQTVLISNYQEYFKLIQYFSTFTNKRMGLIMGVTNMIELFDEKYYRELNGGILEAFGILFTRDLKVYLYPSKGADDEEIMSSKNMPIHPRIRPLYDYLIFNGRVVDLKGYDPEVLAIQSREALNLIKSGESGWEKMVPNYVDVMIKKNKLFGFDPDLFDEKNPELVKDKEGK</sequence>
<evidence type="ECO:0000313" key="2">
    <source>
        <dbReference type="Proteomes" id="UP000486602"/>
    </source>
</evidence>